<dbReference type="Pfam" id="PF02668">
    <property type="entry name" value="TauD"/>
    <property type="match status" value="1"/>
</dbReference>
<protein>
    <submittedName>
        <fullName evidence="5">TfdA family taurine catabolism dioxygenase TauD</fullName>
    </submittedName>
</protein>
<keyword evidence="6" id="KW-1185">Reference proteome</keyword>
<organism evidence="5 6">
    <name type="scientific">Thioalbus denitrificans</name>
    <dbReference type="NCBI Taxonomy" id="547122"/>
    <lineage>
        <taxon>Bacteria</taxon>
        <taxon>Pseudomonadati</taxon>
        <taxon>Pseudomonadota</taxon>
        <taxon>Gammaproteobacteria</taxon>
        <taxon>Chromatiales</taxon>
        <taxon>Ectothiorhodospiraceae</taxon>
        <taxon>Thioalbus</taxon>
    </lineage>
</organism>
<dbReference type="PANTHER" id="PTHR10696:SF56">
    <property type="entry name" value="TAUD_TFDA-LIKE DOMAIN-CONTAINING PROTEIN"/>
    <property type="match status" value="1"/>
</dbReference>
<evidence type="ECO:0000256" key="1">
    <source>
        <dbReference type="ARBA" id="ARBA00001954"/>
    </source>
</evidence>
<dbReference type="InterPro" id="IPR050411">
    <property type="entry name" value="AlphaKG_dependent_hydroxylases"/>
</dbReference>
<comment type="cofactor">
    <cofactor evidence="1">
        <name>Fe(2+)</name>
        <dbReference type="ChEBI" id="CHEBI:29033"/>
    </cofactor>
</comment>
<evidence type="ECO:0000313" key="6">
    <source>
        <dbReference type="Proteomes" id="UP000252707"/>
    </source>
</evidence>
<dbReference type="GO" id="GO:0017000">
    <property type="term" value="P:antibiotic biosynthetic process"/>
    <property type="evidence" value="ECO:0007669"/>
    <property type="project" value="UniProtKB-KW"/>
</dbReference>
<dbReference type="RefSeq" id="WP_245937202.1">
    <property type="nucleotide sequence ID" value="NZ_QPJY01000002.1"/>
</dbReference>
<keyword evidence="3" id="KW-0045">Antibiotic biosynthesis</keyword>
<feature type="domain" description="TauD/TfdA-like" evidence="4">
    <location>
        <begin position="39"/>
        <end position="288"/>
    </location>
</feature>
<dbReference type="Proteomes" id="UP000252707">
    <property type="component" value="Unassembled WGS sequence"/>
</dbReference>
<dbReference type="Gene3D" id="3.60.130.10">
    <property type="entry name" value="Clavaminate synthase-like"/>
    <property type="match status" value="1"/>
</dbReference>
<keyword evidence="5" id="KW-0223">Dioxygenase</keyword>
<gene>
    <name evidence="5" type="ORF">DFQ59_102321</name>
</gene>
<dbReference type="AlphaFoldDB" id="A0A369CD61"/>
<dbReference type="PANTHER" id="PTHR10696">
    <property type="entry name" value="GAMMA-BUTYROBETAINE HYDROXYLASE-RELATED"/>
    <property type="match status" value="1"/>
</dbReference>
<dbReference type="InterPro" id="IPR003819">
    <property type="entry name" value="TauD/TfdA-like"/>
</dbReference>
<dbReference type="InterPro" id="IPR042098">
    <property type="entry name" value="TauD-like_sf"/>
</dbReference>
<proteinExistence type="predicted"/>
<dbReference type="SUPFAM" id="SSF51197">
    <property type="entry name" value="Clavaminate synthase-like"/>
    <property type="match status" value="1"/>
</dbReference>
<evidence type="ECO:0000256" key="2">
    <source>
        <dbReference type="ARBA" id="ARBA00023002"/>
    </source>
</evidence>
<evidence type="ECO:0000313" key="5">
    <source>
        <dbReference type="EMBL" id="RCX31972.1"/>
    </source>
</evidence>
<dbReference type="EMBL" id="QPJY01000002">
    <property type="protein sequence ID" value="RCX31972.1"/>
    <property type="molecule type" value="Genomic_DNA"/>
</dbReference>
<comment type="caution">
    <text evidence="5">The sequence shown here is derived from an EMBL/GenBank/DDBJ whole genome shotgun (WGS) entry which is preliminary data.</text>
</comment>
<sequence length="297" mass="33234">MSRQPMPDSPFDPDNAAAFARWRTAKLAAWPPSPAALVTDLARPDRIEPAEHARMLEACRRANLCIYRAPPGTAGRDTLRTVAGAFGLVRRDGHLCADADGIATLQVARDARRRDYIPYTDRPINWHTDGYYNPPEQRIRSMMLHCQEPAAEGGENACIDPEIIYLRLRDENPDYIRALMRPACMTIPANSDASGVLRPAQTGPVFSVDGVSGALHMRYTARRRNIAWADDPLLREALAFLETLLATDAPHAIRFRLEAGQGILCNNVLHMRTGFNDGPEQRRTLYRARFYERIAGT</sequence>
<evidence type="ECO:0000259" key="4">
    <source>
        <dbReference type="Pfam" id="PF02668"/>
    </source>
</evidence>
<reference evidence="5 6" key="1">
    <citation type="submission" date="2018-07" db="EMBL/GenBank/DDBJ databases">
        <title>Genomic Encyclopedia of Type Strains, Phase IV (KMG-IV): sequencing the most valuable type-strain genomes for metagenomic binning, comparative biology and taxonomic classification.</title>
        <authorList>
            <person name="Goeker M."/>
        </authorList>
    </citation>
    <scope>NUCLEOTIDE SEQUENCE [LARGE SCALE GENOMIC DNA]</scope>
    <source>
        <strain evidence="5 6">DSM 26407</strain>
    </source>
</reference>
<accession>A0A369CD61</accession>
<evidence type="ECO:0000256" key="3">
    <source>
        <dbReference type="ARBA" id="ARBA00023194"/>
    </source>
</evidence>
<dbReference type="GO" id="GO:0016706">
    <property type="term" value="F:2-oxoglutarate-dependent dioxygenase activity"/>
    <property type="evidence" value="ECO:0007669"/>
    <property type="project" value="UniProtKB-ARBA"/>
</dbReference>
<name>A0A369CD61_9GAMM</name>
<keyword evidence="2" id="KW-0560">Oxidoreductase</keyword>